<sequence>MPSNARTKKAAKTKAKSKSKSKAKKADDFTINFHKLHPVHYQILDILKQEIPTKLMRTCHALYDEIMPTLYERVDIGNREKFDDITQGVDIEDDPDAETEDSGDEDDNGRRHKNRLPIPGLKNKALAQVKLLELSDTEGAFQFIMETLYCEHRSGCGCDDSLIVIAPIFPSVNHISFTSDVVYELLRTNAAEADDPAIWDYLHRINEVFECLAVHTSDPLNTICLHWSESWDHEDWNQWLDEDDSEYDEDWSIKEGTSGCLRKIAALFPDTRVNLHVDISDLVHFEIADSLVTISLNFLLDNEERWNKFRVIKTLWNHFKEVTEGYNLNVMRFTYTLYPSERYQKSMDDLYKKVKTSNKARFESFRTKVVFNNEKCACYAGRDEE</sequence>
<feature type="region of interest" description="Disordered" evidence="1">
    <location>
        <begin position="1"/>
        <end position="24"/>
    </location>
</feature>
<reference evidence="3" key="2">
    <citation type="submission" date="2013-07" db="EMBL/GenBank/DDBJ databases">
        <authorList>
            <consortium name="The Broad Institute Genome Sequencing Platform"/>
            <person name="Cuomo C."/>
            <person name="Litvintseva A."/>
            <person name="Chen Y."/>
            <person name="Heitman J."/>
            <person name="Sun S."/>
            <person name="Springer D."/>
            <person name="Dromer F."/>
            <person name="Young S.K."/>
            <person name="Zeng Q."/>
            <person name="Gargeya S."/>
            <person name="Fitzgerald M."/>
            <person name="Abouelleil A."/>
            <person name="Alvarado L."/>
            <person name="Berlin A.M."/>
            <person name="Chapman S.B."/>
            <person name="Dewar J."/>
            <person name="Goldberg J."/>
            <person name="Griggs A."/>
            <person name="Gujja S."/>
            <person name="Hansen M."/>
            <person name="Howarth C."/>
            <person name="Imamovic A."/>
            <person name="Larimer J."/>
            <person name="McCowan C."/>
            <person name="Murphy C."/>
            <person name="Pearson M."/>
            <person name="Priest M."/>
            <person name="Roberts A."/>
            <person name="Saif S."/>
            <person name="Shea T."/>
            <person name="Sykes S."/>
            <person name="Wortman J."/>
            <person name="Nusbaum C."/>
            <person name="Birren B."/>
        </authorList>
    </citation>
    <scope>NUCLEOTIDE SEQUENCE</scope>
    <source>
        <strain evidence="3">CBS 10117</strain>
    </source>
</reference>
<accession>A0A1A6ADZ7</accession>
<dbReference type="KEGG" id="kdj:28963773"/>
<evidence type="ECO:0000313" key="3">
    <source>
        <dbReference type="EMBL" id="WWC57542.1"/>
    </source>
</evidence>
<evidence type="ECO:0000313" key="4">
    <source>
        <dbReference type="Proteomes" id="UP000078595"/>
    </source>
</evidence>
<reference evidence="3" key="3">
    <citation type="submission" date="2024-02" db="EMBL/GenBank/DDBJ databases">
        <title>Comparative genomics of Cryptococcus and Kwoniella reveals pathogenesis evolution and contrasting modes of karyotype evolution via chromosome fusion or intercentromeric recombination.</title>
        <authorList>
            <person name="Coelho M.A."/>
            <person name="David-Palma M."/>
            <person name="Shea T."/>
            <person name="Bowers K."/>
            <person name="McGinley-Smith S."/>
            <person name="Mohammad A.W."/>
            <person name="Gnirke A."/>
            <person name="Yurkov A.M."/>
            <person name="Nowrousian M."/>
            <person name="Sun S."/>
            <person name="Cuomo C.A."/>
            <person name="Heitman J."/>
        </authorList>
    </citation>
    <scope>NUCLEOTIDE SEQUENCE</scope>
    <source>
        <strain evidence="3">CBS 10117</strain>
    </source>
</reference>
<feature type="compositionally biased region" description="Basic residues" evidence="1">
    <location>
        <begin position="1"/>
        <end position="23"/>
    </location>
</feature>
<protein>
    <submittedName>
        <fullName evidence="2">Uncharacterized protein</fullName>
    </submittedName>
</protein>
<proteinExistence type="predicted"/>
<dbReference type="InterPro" id="IPR022235">
    <property type="entry name" value="DUF3760"/>
</dbReference>
<dbReference type="EMBL" id="CP144530">
    <property type="protein sequence ID" value="WWC57542.1"/>
    <property type="molecule type" value="Genomic_DNA"/>
</dbReference>
<dbReference type="EMBL" id="KI894027">
    <property type="protein sequence ID" value="OBR88263.1"/>
    <property type="molecule type" value="Genomic_DNA"/>
</dbReference>
<keyword evidence="4" id="KW-1185">Reference proteome</keyword>
<dbReference type="GeneID" id="28963773"/>
<dbReference type="OrthoDB" id="2564858at2759"/>
<dbReference type="Pfam" id="PF12586">
    <property type="entry name" value="DUF3760"/>
    <property type="match status" value="1"/>
</dbReference>
<feature type="region of interest" description="Disordered" evidence="1">
    <location>
        <begin position="85"/>
        <end position="116"/>
    </location>
</feature>
<name>A0A1A6ADZ7_9TREE</name>
<dbReference type="AlphaFoldDB" id="A0A1A6ADZ7"/>
<dbReference type="RefSeq" id="XP_018266105.1">
    <property type="nucleotide sequence ID" value="XM_018403451.1"/>
</dbReference>
<evidence type="ECO:0000256" key="1">
    <source>
        <dbReference type="SAM" id="MobiDB-lite"/>
    </source>
</evidence>
<reference evidence="2" key="1">
    <citation type="submission" date="2013-07" db="EMBL/GenBank/DDBJ databases">
        <title>The Genome Sequence of Cryptococcus dejecticola CBS10117.</title>
        <authorList>
            <consortium name="The Broad Institute Genome Sequencing Platform"/>
            <person name="Cuomo C."/>
            <person name="Litvintseva A."/>
            <person name="Chen Y."/>
            <person name="Heitman J."/>
            <person name="Sun S."/>
            <person name="Springer D."/>
            <person name="Dromer F."/>
            <person name="Young S.K."/>
            <person name="Zeng Q."/>
            <person name="Gargeya S."/>
            <person name="Fitzgerald M."/>
            <person name="Abouelleil A."/>
            <person name="Alvarado L."/>
            <person name="Berlin A.M."/>
            <person name="Chapman S.B."/>
            <person name="Dewar J."/>
            <person name="Goldberg J."/>
            <person name="Griggs A."/>
            <person name="Gujja S."/>
            <person name="Hansen M."/>
            <person name="Howarth C."/>
            <person name="Imamovic A."/>
            <person name="Larimer J."/>
            <person name="McCowan C."/>
            <person name="Murphy C."/>
            <person name="Pearson M."/>
            <person name="Priest M."/>
            <person name="Roberts A."/>
            <person name="Saif S."/>
            <person name="Shea T."/>
            <person name="Sykes S."/>
            <person name="Wortman J."/>
            <person name="Nusbaum C."/>
            <person name="Birren B."/>
        </authorList>
    </citation>
    <scope>NUCLEOTIDE SEQUENCE [LARGE SCALE GENOMIC DNA]</scope>
    <source>
        <strain evidence="2">CBS 10117</strain>
    </source>
</reference>
<gene>
    <name evidence="2" type="ORF">I303_00074</name>
    <name evidence="3" type="ORF">I303_100074</name>
</gene>
<dbReference type="VEuPathDB" id="FungiDB:I303_00074"/>
<feature type="compositionally biased region" description="Acidic residues" evidence="1">
    <location>
        <begin position="90"/>
        <end position="107"/>
    </location>
</feature>
<evidence type="ECO:0000313" key="2">
    <source>
        <dbReference type="EMBL" id="OBR88263.1"/>
    </source>
</evidence>
<dbReference type="Proteomes" id="UP000078595">
    <property type="component" value="Chromosome 1"/>
</dbReference>
<organism evidence="2">
    <name type="scientific">Kwoniella dejecticola CBS 10117</name>
    <dbReference type="NCBI Taxonomy" id="1296121"/>
    <lineage>
        <taxon>Eukaryota</taxon>
        <taxon>Fungi</taxon>
        <taxon>Dikarya</taxon>
        <taxon>Basidiomycota</taxon>
        <taxon>Agaricomycotina</taxon>
        <taxon>Tremellomycetes</taxon>
        <taxon>Tremellales</taxon>
        <taxon>Cryptococcaceae</taxon>
        <taxon>Kwoniella</taxon>
    </lineage>
</organism>